<dbReference type="EMBL" id="CP009246">
    <property type="protein sequence ID" value="APT87855.1"/>
    <property type="molecule type" value="Genomic_DNA"/>
</dbReference>
<keyword evidence="2" id="KW-1133">Transmembrane helix</keyword>
<evidence type="ECO:0000256" key="2">
    <source>
        <dbReference type="SAM" id="Phobius"/>
    </source>
</evidence>
<dbReference type="GeneID" id="82881446"/>
<protein>
    <submittedName>
        <fullName evidence="3">Membrane protein</fullName>
    </submittedName>
</protein>
<reference evidence="4 6" key="2">
    <citation type="submission" date="2019-06" db="EMBL/GenBank/DDBJ databases">
        <title>Whole genome shotgun sequence of Corynebacterium flavescens NBRC 14136.</title>
        <authorList>
            <person name="Hosoyama A."/>
            <person name="Uohara A."/>
            <person name="Ohji S."/>
            <person name="Ichikawa N."/>
        </authorList>
    </citation>
    <scope>NUCLEOTIDE SEQUENCE [LARGE SCALE GENOMIC DNA]</scope>
    <source>
        <strain evidence="4 6">NBRC 14136</strain>
    </source>
</reference>
<keyword evidence="5" id="KW-1185">Reference proteome</keyword>
<evidence type="ECO:0000313" key="3">
    <source>
        <dbReference type="EMBL" id="APT87855.1"/>
    </source>
</evidence>
<gene>
    <name evidence="4" type="ORF">CFL01nite_13510</name>
    <name evidence="3" type="ORF">CFLV_12315</name>
</gene>
<reference evidence="3 5" key="1">
    <citation type="submission" date="2014-08" db="EMBL/GenBank/DDBJ databases">
        <title>Complete genome sequence of Corynebacterium flavescens OJ8(T)(=DSM 20296(T)), isolated from cheese.</title>
        <authorList>
            <person name="Ruckert C."/>
            <person name="Albersmeier A."/>
            <person name="Winkler A."/>
            <person name="Kalinowski J."/>
        </authorList>
    </citation>
    <scope>NUCLEOTIDE SEQUENCE [LARGE SCALE GENOMIC DNA]</scope>
    <source>
        <strain evidence="3 5">OJ8</strain>
    </source>
</reference>
<feature type="region of interest" description="Disordered" evidence="1">
    <location>
        <begin position="1"/>
        <end position="36"/>
    </location>
</feature>
<sequence length="160" mass="18073">MTSKRNREHPENDLTSDADYSNLRRPEPHSFDELADQPDPLQVAEANRKSTRQAIVFMTVSLVASAVFAFVLAIIMRLIGGPLCESGEAVWLCSTTQRNAWAILTLVIPLAAMVGDAIIMVIKLRRYLRWRAWMGIFWVLAFNFMIWTINNIQLAIGPAL</sequence>
<feature type="transmembrane region" description="Helical" evidence="2">
    <location>
        <begin position="55"/>
        <end position="80"/>
    </location>
</feature>
<dbReference type="Proteomes" id="UP000185479">
    <property type="component" value="Chromosome"/>
</dbReference>
<dbReference type="OrthoDB" id="4774281at2"/>
<dbReference type="RefSeq" id="WP_075730761.1">
    <property type="nucleotide sequence ID" value="NZ_BJNB01000018.1"/>
</dbReference>
<dbReference type="EMBL" id="BJNB01000018">
    <property type="protein sequence ID" value="GEB97856.1"/>
    <property type="molecule type" value="Genomic_DNA"/>
</dbReference>
<dbReference type="KEGG" id="cfc:CFLV_12315"/>
<name>A0A1L7CPV4_CORFL</name>
<dbReference type="STRING" id="28028.CFLV_12315"/>
<feature type="transmembrane region" description="Helical" evidence="2">
    <location>
        <begin position="134"/>
        <end position="156"/>
    </location>
</feature>
<dbReference type="Proteomes" id="UP000315353">
    <property type="component" value="Unassembled WGS sequence"/>
</dbReference>
<dbReference type="AlphaFoldDB" id="A0A1L7CPV4"/>
<proteinExistence type="predicted"/>
<evidence type="ECO:0000256" key="1">
    <source>
        <dbReference type="SAM" id="MobiDB-lite"/>
    </source>
</evidence>
<feature type="compositionally biased region" description="Basic and acidic residues" evidence="1">
    <location>
        <begin position="22"/>
        <end position="32"/>
    </location>
</feature>
<keyword evidence="2" id="KW-0472">Membrane</keyword>
<feature type="transmembrane region" description="Helical" evidence="2">
    <location>
        <begin position="100"/>
        <end position="122"/>
    </location>
</feature>
<keyword evidence="2" id="KW-0812">Transmembrane</keyword>
<evidence type="ECO:0000313" key="6">
    <source>
        <dbReference type="Proteomes" id="UP000315353"/>
    </source>
</evidence>
<organism evidence="3 5">
    <name type="scientific">Corynebacterium flavescens</name>
    <dbReference type="NCBI Taxonomy" id="28028"/>
    <lineage>
        <taxon>Bacteria</taxon>
        <taxon>Bacillati</taxon>
        <taxon>Actinomycetota</taxon>
        <taxon>Actinomycetes</taxon>
        <taxon>Mycobacteriales</taxon>
        <taxon>Corynebacteriaceae</taxon>
        <taxon>Corynebacterium</taxon>
    </lineage>
</organism>
<evidence type="ECO:0000313" key="5">
    <source>
        <dbReference type="Proteomes" id="UP000185479"/>
    </source>
</evidence>
<accession>A0A1L7CPV4</accession>
<evidence type="ECO:0000313" key="4">
    <source>
        <dbReference type="EMBL" id="GEB97856.1"/>
    </source>
</evidence>